<feature type="region of interest" description="Disordered" evidence="1">
    <location>
        <begin position="36"/>
        <end position="198"/>
    </location>
</feature>
<gene>
    <name evidence="2" type="ORF">BDZ85DRAFT_268465</name>
</gene>
<keyword evidence="3" id="KW-1185">Reference proteome</keyword>
<evidence type="ECO:0000256" key="1">
    <source>
        <dbReference type="SAM" id="MobiDB-lite"/>
    </source>
</evidence>
<accession>A0A6A6G1P2</accession>
<evidence type="ECO:0000313" key="3">
    <source>
        <dbReference type="Proteomes" id="UP000799538"/>
    </source>
</evidence>
<feature type="compositionally biased region" description="Polar residues" evidence="1">
    <location>
        <begin position="62"/>
        <end position="76"/>
    </location>
</feature>
<feature type="compositionally biased region" description="Polar residues" evidence="1">
    <location>
        <begin position="90"/>
        <end position="146"/>
    </location>
</feature>
<proteinExistence type="predicted"/>
<name>A0A6A6G1P2_9PEZI</name>
<dbReference type="EMBL" id="ML992516">
    <property type="protein sequence ID" value="KAF2219448.1"/>
    <property type="molecule type" value="Genomic_DNA"/>
</dbReference>
<evidence type="ECO:0000313" key="2">
    <source>
        <dbReference type="EMBL" id="KAF2219448.1"/>
    </source>
</evidence>
<feature type="compositionally biased region" description="Low complexity" evidence="1">
    <location>
        <begin position="161"/>
        <end position="172"/>
    </location>
</feature>
<dbReference type="OrthoDB" id="3946278at2759"/>
<reference evidence="3" key="1">
    <citation type="journal article" date="2020" name="Stud. Mycol.">
        <title>101 Dothideomycetes genomes: A test case for predicting lifestyles and emergence of pathogens.</title>
        <authorList>
            <person name="Haridas S."/>
            <person name="Albert R."/>
            <person name="Binder M."/>
            <person name="Bloem J."/>
            <person name="LaButti K."/>
            <person name="Salamov A."/>
            <person name="Andreopoulos B."/>
            <person name="Baker S."/>
            <person name="Barry K."/>
            <person name="Bills G."/>
            <person name="Bluhm B."/>
            <person name="Cannon C."/>
            <person name="Castanera R."/>
            <person name="Culley D."/>
            <person name="Daum C."/>
            <person name="Ezra D."/>
            <person name="Gonzalez J."/>
            <person name="Henrissat B."/>
            <person name="Kuo A."/>
            <person name="Liang C."/>
            <person name="Lipzen A."/>
            <person name="Lutzoni F."/>
            <person name="Magnuson J."/>
            <person name="Mondo S."/>
            <person name="Nolan M."/>
            <person name="Ohm R."/>
            <person name="Pangilinan J."/>
            <person name="Park H.-J."/>
            <person name="Ramirez L."/>
            <person name="Alfaro M."/>
            <person name="Sun H."/>
            <person name="Tritt A."/>
            <person name="Yoshinaga Y."/>
            <person name="Zwiers L.-H."/>
            <person name="Turgeon B."/>
            <person name="Goodwin S."/>
            <person name="Spatafora J."/>
            <person name="Crous P."/>
            <person name="Grigoriev I."/>
        </authorList>
    </citation>
    <scope>NUCLEOTIDE SEQUENCE [LARGE SCALE GENOMIC DNA]</scope>
    <source>
        <strain evidence="3">CECT 20119</strain>
    </source>
</reference>
<dbReference type="Proteomes" id="UP000799538">
    <property type="component" value="Unassembled WGS sequence"/>
</dbReference>
<protein>
    <submittedName>
        <fullName evidence="2">Uncharacterized protein</fullName>
    </submittedName>
</protein>
<organism evidence="2 3">
    <name type="scientific">Elsinoe ampelina</name>
    <dbReference type="NCBI Taxonomy" id="302913"/>
    <lineage>
        <taxon>Eukaryota</taxon>
        <taxon>Fungi</taxon>
        <taxon>Dikarya</taxon>
        <taxon>Ascomycota</taxon>
        <taxon>Pezizomycotina</taxon>
        <taxon>Dothideomycetes</taxon>
        <taxon>Dothideomycetidae</taxon>
        <taxon>Myriangiales</taxon>
        <taxon>Elsinoaceae</taxon>
        <taxon>Elsinoe</taxon>
    </lineage>
</organism>
<dbReference type="AlphaFoldDB" id="A0A6A6G1P2"/>
<sequence length="244" mass="26444">MTIQIEADLLHTPPAARTARSSTHSTYLGEFYIRDMKPMSSPSSPVRSPPTRRPSVLESVPEATQLNSLSPRSMQSDLRPPPLFLPTHQAIPNASHPTPALSTTLSPHLNHPQLNTTTPELLPSTTFTPSAPRSTRFTNRPSSPHPQLNPTHPHPSPLSPSLPHNPLNSSTPVQFHTQAAPQAEEGEESGSILIHPPPPAYGRWRGSIRVDPDLLSWTGPGGLCLGEVEGRGLPGYDDHTAHRP</sequence>